<proteinExistence type="predicted"/>
<reference evidence="3" key="2">
    <citation type="submission" date="2015-01" db="EMBL/GenBank/DDBJ databases">
        <title>Evolutionary Origins and Diversification of the Mycorrhizal Mutualists.</title>
        <authorList>
            <consortium name="DOE Joint Genome Institute"/>
            <consortium name="Mycorrhizal Genomics Consortium"/>
            <person name="Kohler A."/>
            <person name="Kuo A."/>
            <person name="Nagy L.G."/>
            <person name="Floudas D."/>
            <person name="Copeland A."/>
            <person name="Barry K.W."/>
            <person name="Cichocki N."/>
            <person name="Veneault-Fourrey C."/>
            <person name="LaButti K."/>
            <person name="Lindquist E.A."/>
            <person name="Lipzen A."/>
            <person name="Lundell T."/>
            <person name="Morin E."/>
            <person name="Murat C."/>
            <person name="Riley R."/>
            <person name="Ohm R."/>
            <person name="Sun H."/>
            <person name="Tunlid A."/>
            <person name="Henrissat B."/>
            <person name="Grigoriev I.V."/>
            <person name="Hibbett D.S."/>
            <person name="Martin F."/>
        </authorList>
    </citation>
    <scope>NUCLEOTIDE SEQUENCE [LARGE SCALE GENOMIC DNA]</scope>
    <source>
        <strain evidence="3">Ve08.2h10</strain>
    </source>
</reference>
<dbReference type="EMBL" id="KN830809">
    <property type="protein sequence ID" value="KIK72456.1"/>
    <property type="molecule type" value="Genomic_DNA"/>
</dbReference>
<feature type="signal peptide" evidence="1">
    <location>
        <begin position="1"/>
        <end position="17"/>
    </location>
</feature>
<feature type="non-terminal residue" evidence="2">
    <location>
        <position position="1"/>
    </location>
</feature>
<keyword evidence="1" id="KW-0732">Signal</keyword>
<feature type="chain" id="PRO_5002208745" description="Extracellular metalloproteinase" evidence="1">
    <location>
        <begin position="18"/>
        <end position="128"/>
    </location>
</feature>
<dbReference type="InParanoid" id="A0A0D0CNW0"/>
<accession>A0A0D0CNW0</accession>
<dbReference type="AlphaFoldDB" id="A0A0D0CNW0"/>
<organism evidence="2 3">
    <name type="scientific">Paxillus rubicundulus Ve08.2h10</name>
    <dbReference type="NCBI Taxonomy" id="930991"/>
    <lineage>
        <taxon>Eukaryota</taxon>
        <taxon>Fungi</taxon>
        <taxon>Dikarya</taxon>
        <taxon>Basidiomycota</taxon>
        <taxon>Agaricomycotina</taxon>
        <taxon>Agaricomycetes</taxon>
        <taxon>Agaricomycetidae</taxon>
        <taxon>Boletales</taxon>
        <taxon>Paxilineae</taxon>
        <taxon>Paxillaceae</taxon>
        <taxon>Paxillus</taxon>
    </lineage>
</organism>
<dbReference type="HOGENOM" id="CLU_161089_0_0_1"/>
<keyword evidence="3" id="KW-1185">Reference proteome</keyword>
<dbReference type="Proteomes" id="UP000054538">
    <property type="component" value="Unassembled WGS sequence"/>
</dbReference>
<protein>
    <recommendedName>
        <fullName evidence="4">Extracellular metalloproteinase</fullName>
    </recommendedName>
</protein>
<sequence>IYLIALALIWNVCSGLAKHVADAMHNTTHNNHNTTPPQTICEIIPAVNIPSLNTVQTTSRFPYTDTNKKHMFYYPLSHPGEYTKHKAGIRWTDQNQMSTLHDLHVEEHLRHQCFSGLVYTTKFEFSVL</sequence>
<evidence type="ECO:0008006" key="4">
    <source>
        <dbReference type="Google" id="ProtNLM"/>
    </source>
</evidence>
<name>A0A0D0CNW0_9AGAM</name>
<evidence type="ECO:0000256" key="1">
    <source>
        <dbReference type="SAM" id="SignalP"/>
    </source>
</evidence>
<evidence type="ECO:0000313" key="2">
    <source>
        <dbReference type="EMBL" id="KIK72456.1"/>
    </source>
</evidence>
<gene>
    <name evidence="2" type="ORF">PAXRUDRAFT_180617</name>
</gene>
<evidence type="ECO:0000313" key="3">
    <source>
        <dbReference type="Proteomes" id="UP000054538"/>
    </source>
</evidence>
<reference evidence="2 3" key="1">
    <citation type="submission" date="2014-04" db="EMBL/GenBank/DDBJ databases">
        <authorList>
            <consortium name="DOE Joint Genome Institute"/>
            <person name="Kuo A."/>
            <person name="Kohler A."/>
            <person name="Jargeat P."/>
            <person name="Nagy L.G."/>
            <person name="Floudas D."/>
            <person name="Copeland A."/>
            <person name="Barry K.W."/>
            <person name="Cichocki N."/>
            <person name="Veneault-Fourrey C."/>
            <person name="LaButti K."/>
            <person name="Lindquist E.A."/>
            <person name="Lipzen A."/>
            <person name="Lundell T."/>
            <person name="Morin E."/>
            <person name="Murat C."/>
            <person name="Sun H."/>
            <person name="Tunlid A."/>
            <person name="Henrissat B."/>
            <person name="Grigoriev I.V."/>
            <person name="Hibbett D.S."/>
            <person name="Martin F."/>
            <person name="Nordberg H.P."/>
            <person name="Cantor M.N."/>
            <person name="Hua S.X."/>
        </authorList>
    </citation>
    <scope>NUCLEOTIDE SEQUENCE [LARGE SCALE GENOMIC DNA]</scope>
    <source>
        <strain evidence="2 3">Ve08.2h10</strain>
    </source>
</reference>